<keyword evidence="4" id="KW-1185">Reference proteome</keyword>
<evidence type="ECO:0000256" key="1">
    <source>
        <dbReference type="SAM" id="MobiDB-lite"/>
    </source>
</evidence>
<dbReference type="AlphaFoldDB" id="A0A926DFD9"/>
<feature type="domain" description="Zinc-ribbon" evidence="2">
    <location>
        <begin position="201"/>
        <end position="222"/>
    </location>
</feature>
<organism evidence="3 4">
    <name type="scientific">Feifania hominis</name>
    <dbReference type="NCBI Taxonomy" id="2763660"/>
    <lineage>
        <taxon>Bacteria</taxon>
        <taxon>Bacillati</taxon>
        <taxon>Bacillota</taxon>
        <taxon>Clostridia</taxon>
        <taxon>Eubacteriales</taxon>
        <taxon>Feifaniaceae</taxon>
        <taxon>Feifania</taxon>
    </lineage>
</organism>
<protein>
    <submittedName>
        <fullName evidence="3">Zinc-ribbon domain-containing protein</fullName>
    </submittedName>
</protein>
<dbReference type="Pfam" id="PF13240">
    <property type="entry name" value="Zn_Ribbon_1"/>
    <property type="match status" value="2"/>
</dbReference>
<gene>
    <name evidence="3" type="ORF">H8695_06175</name>
</gene>
<dbReference type="RefSeq" id="WP_249300037.1">
    <property type="nucleotide sequence ID" value="NZ_JACRSP010000002.1"/>
</dbReference>
<dbReference type="Proteomes" id="UP000620366">
    <property type="component" value="Unassembled WGS sequence"/>
</dbReference>
<dbReference type="EMBL" id="JACRSP010000002">
    <property type="protein sequence ID" value="MBC8536279.1"/>
    <property type="molecule type" value="Genomic_DNA"/>
</dbReference>
<sequence>MQTSFEPICPLCGGPFDKTRLIVLCPSCHVMYHHDCWEKNDGCAISGCPLGPGDRADREQPSQTGDDVIVPHALPPKGEQVIEPPAAPADEAAGELSPGVVAHCTSCGAELLPDARFCRRCGCALEQRPPEPAAAPPHATPVPDGKLPEPVAVPLAASEPMQRPAEPAPISSSEPAVPVHEPPAPTDMPPGAMLSRAVETCPKCGKKLKEGYAFCPRCGTPLES</sequence>
<feature type="compositionally biased region" description="Pro residues" evidence="1">
    <location>
        <begin position="130"/>
        <end position="140"/>
    </location>
</feature>
<feature type="compositionally biased region" description="Low complexity" evidence="1">
    <location>
        <begin position="164"/>
        <end position="179"/>
    </location>
</feature>
<feature type="domain" description="Zinc-ribbon" evidence="2">
    <location>
        <begin position="103"/>
        <end position="125"/>
    </location>
</feature>
<reference evidence="3" key="1">
    <citation type="submission" date="2020-08" db="EMBL/GenBank/DDBJ databases">
        <title>Genome public.</title>
        <authorList>
            <person name="Liu C."/>
            <person name="Sun Q."/>
        </authorList>
    </citation>
    <scope>NUCLEOTIDE SEQUENCE</scope>
    <source>
        <strain evidence="3">BX7</strain>
    </source>
</reference>
<feature type="region of interest" description="Disordered" evidence="1">
    <location>
        <begin position="129"/>
        <end position="193"/>
    </location>
</feature>
<evidence type="ECO:0000313" key="3">
    <source>
        <dbReference type="EMBL" id="MBC8536279.1"/>
    </source>
</evidence>
<dbReference type="Pfam" id="PF14446">
    <property type="entry name" value="Prok-RING_1"/>
    <property type="match status" value="1"/>
</dbReference>
<proteinExistence type="predicted"/>
<dbReference type="InterPro" id="IPR011011">
    <property type="entry name" value="Znf_FYVE_PHD"/>
</dbReference>
<accession>A0A926DFD9</accession>
<evidence type="ECO:0000259" key="2">
    <source>
        <dbReference type="Pfam" id="PF13240"/>
    </source>
</evidence>
<dbReference type="InterPro" id="IPR026870">
    <property type="entry name" value="Zinc_ribbon_dom"/>
</dbReference>
<dbReference type="SUPFAM" id="SSF57903">
    <property type="entry name" value="FYVE/PHD zinc finger"/>
    <property type="match status" value="1"/>
</dbReference>
<comment type="caution">
    <text evidence="3">The sequence shown here is derived from an EMBL/GenBank/DDBJ whole genome shotgun (WGS) entry which is preliminary data.</text>
</comment>
<dbReference type="InterPro" id="IPR039522">
    <property type="entry name" value="RING_finger_1_prok"/>
</dbReference>
<name>A0A926DFD9_9FIRM</name>
<evidence type="ECO:0000313" key="4">
    <source>
        <dbReference type="Proteomes" id="UP000620366"/>
    </source>
</evidence>